<dbReference type="PROSITE" id="PS51032">
    <property type="entry name" value="AP2_ERF"/>
    <property type="match status" value="1"/>
</dbReference>
<protein>
    <recommendedName>
        <fullName evidence="7">AP2/ERF domain-containing protein</fullName>
    </recommendedName>
</protein>
<dbReference type="PRINTS" id="PR00367">
    <property type="entry name" value="ETHRSPELEMNT"/>
</dbReference>
<comment type="caution">
    <text evidence="8">The sequence shown here is derived from an EMBL/GenBank/DDBJ whole genome shotgun (WGS) entry which is preliminary data.</text>
</comment>
<dbReference type="InterPro" id="IPR016177">
    <property type="entry name" value="DNA-bd_dom_sf"/>
</dbReference>
<feature type="compositionally biased region" description="Low complexity" evidence="6">
    <location>
        <begin position="132"/>
        <end position="145"/>
    </location>
</feature>
<dbReference type="InterPro" id="IPR001471">
    <property type="entry name" value="AP2/ERF_dom"/>
</dbReference>
<keyword evidence="3" id="KW-0238">DNA-binding</keyword>
<keyword evidence="4" id="KW-0804">Transcription</keyword>
<dbReference type="SUPFAM" id="SSF54171">
    <property type="entry name" value="DNA-binding domain"/>
    <property type="match status" value="1"/>
</dbReference>
<dbReference type="Pfam" id="PF00847">
    <property type="entry name" value="AP2"/>
    <property type="match status" value="1"/>
</dbReference>
<feature type="domain" description="AP2/ERF" evidence="7">
    <location>
        <begin position="225"/>
        <end position="282"/>
    </location>
</feature>
<feature type="compositionally biased region" description="Low complexity" evidence="6">
    <location>
        <begin position="364"/>
        <end position="386"/>
    </location>
</feature>
<evidence type="ECO:0000256" key="4">
    <source>
        <dbReference type="ARBA" id="ARBA00023163"/>
    </source>
</evidence>
<dbReference type="PANTHER" id="PTHR31190:SF421">
    <property type="entry name" value="ETHYLENE-RESPONSIVE TRANSCRIPTION FACTOR ERF110"/>
    <property type="match status" value="1"/>
</dbReference>
<dbReference type="GO" id="GO:0009873">
    <property type="term" value="P:ethylene-activated signaling pathway"/>
    <property type="evidence" value="ECO:0007669"/>
    <property type="project" value="InterPro"/>
</dbReference>
<evidence type="ECO:0000256" key="6">
    <source>
        <dbReference type="SAM" id="MobiDB-lite"/>
    </source>
</evidence>
<dbReference type="GO" id="GO:0003700">
    <property type="term" value="F:DNA-binding transcription factor activity"/>
    <property type="evidence" value="ECO:0007669"/>
    <property type="project" value="InterPro"/>
</dbReference>
<dbReference type="Gene3D" id="3.30.730.10">
    <property type="entry name" value="AP2/ERF domain"/>
    <property type="match status" value="1"/>
</dbReference>
<dbReference type="EMBL" id="PYDT01000002">
    <property type="protein sequence ID" value="THU68768.1"/>
    <property type="molecule type" value="Genomic_DNA"/>
</dbReference>
<sequence>MRTRPRDFGGHVCQTDGGGGGVRGVISCMCLKVANPHESSDGSFAAAGSDEMEEETAAAAAAGMMYSSVMVQAALLSGHRRARETSTMVSALTRVMAGEQRPRPVPMAVDSMSAVSSSSSFSYIFSPPPSYSSPSSAGQSGGASSQTRTRPELPSHLALRNYRCLGEFGSYYGGASPDVAAVEQHPQAFLPMLQSPAPAAAAAMEEASPASSNQEERERAAPKRKYRGVRQRPWGKWAAEIRDPYKAARVWLGTFETAEEAARAYDEAALGFRGSRAKLNFPENVRLQPSHSVALAAQVPPSNSPATSSGAVSDYLAYSRLLQGAAEYQRLPPASLLDPFVDSGVNDGISLSASSFHANSVPSSTVISPSSSSSSSYPPSYSSSTPTERQMIWGGASGFPETSWTHSSQFPPSSSGDS</sequence>
<keyword evidence="2" id="KW-0805">Transcription regulation</keyword>
<dbReference type="InterPro" id="IPR044808">
    <property type="entry name" value="ERF_plant"/>
</dbReference>
<proteinExistence type="predicted"/>
<dbReference type="SMART" id="SM00380">
    <property type="entry name" value="AP2"/>
    <property type="match status" value="1"/>
</dbReference>
<dbReference type="GO" id="GO:0005634">
    <property type="term" value="C:nucleus"/>
    <property type="evidence" value="ECO:0007669"/>
    <property type="project" value="UniProtKB-SubCell"/>
</dbReference>
<feature type="compositionally biased region" description="Low complexity" evidence="6">
    <location>
        <begin position="403"/>
        <end position="418"/>
    </location>
</feature>
<evidence type="ECO:0000256" key="1">
    <source>
        <dbReference type="ARBA" id="ARBA00004123"/>
    </source>
</evidence>
<feature type="region of interest" description="Disordered" evidence="6">
    <location>
        <begin position="364"/>
        <end position="418"/>
    </location>
</feature>
<dbReference type="STRING" id="52838.A0A4S8K237"/>
<dbReference type="AlphaFoldDB" id="A0A4S8K237"/>
<keyword evidence="5" id="KW-0539">Nucleus</keyword>
<name>A0A4S8K237_MUSBA</name>
<dbReference type="Proteomes" id="UP000317650">
    <property type="component" value="Chromosome 8"/>
</dbReference>
<comment type="subcellular location">
    <subcellularLocation>
        <location evidence="1">Nucleus</location>
    </subcellularLocation>
</comment>
<evidence type="ECO:0000313" key="8">
    <source>
        <dbReference type="EMBL" id="THU68768.1"/>
    </source>
</evidence>
<dbReference type="GO" id="GO:0003677">
    <property type="term" value="F:DNA binding"/>
    <property type="evidence" value="ECO:0007669"/>
    <property type="project" value="UniProtKB-KW"/>
</dbReference>
<accession>A0A4S8K237</accession>
<gene>
    <name evidence="8" type="ORF">C4D60_Mb08t07330</name>
</gene>
<keyword evidence="9" id="KW-1185">Reference proteome</keyword>
<dbReference type="InterPro" id="IPR036955">
    <property type="entry name" value="AP2/ERF_dom_sf"/>
</dbReference>
<evidence type="ECO:0000256" key="2">
    <source>
        <dbReference type="ARBA" id="ARBA00023015"/>
    </source>
</evidence>
<evidence type="ECO:0000256" key="5">
    <source>
        <dbReference type="ARBA" id="ARBA00023242"/>
    </source>
</evidence>
<dbReference type="CDD" id="cd00018">
    <property type="entry name" value="AP2"/>
    <property type="match status" value="1"/>
</dbReference>
<feature type="region of interest" description="Disordered" evidence="6">
    <location>
        <begin position="200"/>
        <end position="227"/>
    </location>
</feature>
<dbReference type="PANTHER" id="PTHR31190">
    <property type="entry name" value="DNA-BINDING DOMAIN"/>
    <property type="match status" value="1"/>
</dbReference>
<feature type="region of interest" description="Disordered" evidence="6">
    <location>
        <begin position="132"/>
        <end position="153"/>
    </location>
</feature>
<evidence type="ECO:0000259" key="7">
    <source>
        <dbReference type="PROSITE" id="PS51032"/>
    </source>
</evidence>
<evidence type="ECO:0000256" key="3">
    <source>
        <dbReference type="ARBA" id="ARBA00023125"/>
    </source>
</evidence>
<feature type="compositionally biased region" description="Low complexity" evidence="6">
    <location>
        <begin position="200"/>
        <end position="212"/>
    </location>
</feature>
<organism evidence="8 9">
    <name type="scientific">Musa balbisiana</name>
    <name type="common">Banana</name>
    <dbReference type="NCBI Taxonomy" id="52838"/>
    <lineage>
        <taxon>Eukaryota</taxon>
        <taxon>Viridiplantae</taxon>
        <taxon>Streptophyta</taxon>
        <taxon>Embryophyta</taxon>
        <taxon>Tracheophyta</taxon>
        <taxon>Spermatophyta</taxon>
        <taxon>Magnoliopsida</taxon>
        <taxon>Liliopsida</taxon>
        <taxon>Zingiberales</taxon>
        <taxon>Musaceae</taxon>
        <taxon>Musa</taxon>
    </lineage>
</organism>
<reference evidence="8 9" key="1">
    <citation type="journal article" date="2019" name="Nat. Plants">
        <title>Genome sequencing of Musa balbisiana reveals subgenome evolution and function divergence in polyploid bananas.</title>
        <authorList>
            <person name="Yao X."/>
        </authorList>
    </citation>
    <scope>NUCLEOTIDE SEQUENCE [LARGE SCALE GENOMIC DNA]</scope>
    <source>
        <strain evidence="9">cv. DH-PKW</strain>
        <tissue evidence="8">Leaves</tissue>
    </source>
</reference>
<dbReference type="FunFam" id="3.30.730.10:FF:000001">
    <property type="entry name" value="Ethylene-responsive transcription factor 2"/>
    <property type="match status" value="1"/>
</dbReference>
<evidence type="ECO:0000313" key="9">
    <source>
        <dbReference type="Proteomes" id="UP000317650"/>
    </source>
</evidence>